<name>A0A2U1NKK9_ARTAN</name>
<accession>A0A2U1NKK9</accession>
<dbReference type="Gene3D" id="3.40.50.1000">
    <property type="entry name" value="HAD superfamily/HAD-like"/>
    <property type="match status" value="1"/>
</dbReference>
<keyword evidence="2" id="KW-1185">Reference proteome</keyword>
<comment type="caution">
    <text evidence="1">The sequence shown here is derived from an EMBL/GenBank/DDBJ whole genome shotgun (WGS) entry which is preliminary data.</text>
</comment>
<protein>
    <submittedName>
        <fullName evidence="1">Hydrolase family protein / HAD-superfamily protein</fullName>
    </submittedName>
</protein>
<organism evidence="1 2">
    <name type="scientific">Artemisia annua</name>
    <name type="common">Sweet wormwood</name>
    <dbReference type="NCBI Taxonomy" id="35608"/>
    <lineage>
        <taxon>Eukaryota</taxon>
        <taxon>Viridiplantae</taxon>
        <taxon>Streptophyta</taxon>
        <taxon>Embryophyta</taxon>
        <taxon>Tracheophyta</taxon>
        <taxon>Spermatophyta</taxon>
        <taxon>Magnoliopsida</taxon>
        <taxon>eudicotyledons</taxon>
        <taxon>Gunneridae</taxon>
        <taxon>Pentapetalae</taxon>
        <taxon>asterids</taxon>
        <taxon>campanulids</taxon>
        <taxon>Asterales</taxon>
        <taxon>Asteraceae</taxon>
        <taxon>Asteroideae</taxon>
        <taxon>Anthemideae</taxon>
        <taxon>Artemisiinae</taxon>
        <taxon>Artemisia</taxon>
    </lineage>
</organism>
<gene>
    <name evidence="1" type="ORF">CTI12_AA252100</name>
</gene>
<dbReference type="AlphaFoldDB" id="A0A2U1NKK9"/>
<proteinExistence type="predicted"/>
<sequence length="104" mass="12075">MKFRTISRIIIQTRNKSIKLHSYRAISHFHSTPKSRGSFGIAFDIDGVILRGTNPIGNSPNALKRLYNNHSEKTKILRKRFNLKRFVSHDRMQMPTSVEYCANN</sequence>
<dbReference type="GO" id="GO:0016787">
    <property type="term" value="F:hydrolase activity"/>
    <property type="evidence" value="ECO:0007669"/>
    <property type="project" value="UniProtKB-KW"/>
</dbReference>
<dbReference type="EMBL" id="PKPP01002634">
    <property type="protein sequence ID" value="PWA74039.1"/>
    <property type="molecule type" value="Genomic_DNA"/>
</dbReference>
<dbReference type="OrthoDB" id="10251048at2759"/>
<keyword evidence="1" id="KW-0378">Hydrolase</keyword>
<dbReference type="InterPro" id="IPR023214">
    <property type="entry name" value="HAD_sf"/>
</dbReference>
<evidence type="ECO:0000313" key="2">
    <source>
        <dbReference type="Proteomes" id="UP000245207"/>
    </source>
</evidence>
<dbReference type="Proteomes" id="UP000245207">
    <property type="component" value="Unassembled WGS sequence"/>
</dbReference>
<reference evidence="1 2" key="1">
    <citation type="journal article" date="2018" name="Mol. Plant">
        <title>The genome of Artemisia annua provides insight into the evolution of Asteraceae family and artemisinin biosynthesis.</title>
        <authorList>
            <person name="Shen Q."/>
            <person name="Zhang L."/>
            <person name="Liao Z."/>
            <person name="Wang S."/>
            <person name="Yan T."/>
            <person name="Shi P."/>
            <person name="Liu M."/>
            <person name="Fu X."/>
            <person name="Pan Q."/>
            <person name="Wang Y."/>
            <person name="Lv Z."/>
            <person name="Lu X."/>
            <person name="Zhang F."/>
            <person name="Jiang W."/>
            <person name="Ma Y."/>
            <person name="Chen M."/>
            <person name="Hao X."/>
            <person name="Li L."/>
            <person name="Tang Y."/>
            <person name="Lv G."/>
            <person name="Zhou Y."/>
            <person name="Sun X."/>
            <person name="Brodelius P.E."/>
            <person name="Rose J.K.C."/>
            <person name="Tang K."/>
        </authorList>
    </citation>
    <scope>NUCLEOTIDE SEQUENCE [LARGE SCALE GENOMIC DNA]</scope>
    <source>
        <strain evidence="2">cv. Huhao1</strain>
        <tissue evidence="1">Leaf</tissue>
    </source>
</reference>
<dbReference type="STRING" id="35608.A0A2U1NKK9"/>
<evidence type="ECO:0000313" key="1">
    <source>
        <dbReference type="EMBL" id="PWA74039.1"/>
    </source>
</evidence>